<organism evidence="3 4">
    <name type="scientific">Mucilaginibacter mali</name>
    <dbReference type="NCBI Taxonomy" id="2740462"/>
    <lineage>
        <taxon>Bacteria</taxon>
        <taxon>Pseudomonadati</taxon>
        <taxon>Bacteroidota</taxon>
        <taxon>Sphingobacteriia</taxon>
        <taxon>Sphingobacteriales</taxon>
        <taxon>Sphingobacteriaceae</taxon>
        <taxon>Mucilaginibacter</taxon>
    </lineage>
</organism>
<sequence length="692" mass="79772">MFKKIKYLLLLMVCFFVKPAFAQFTNPNQTQQQQQSSMFPDTTTRRQVKPMTEAEMMDSLRKKEENKHDSVVFSAKFIRITNERLLSDSTQVLQLDTGIVNFENYSPLYQPKHPTIGLGSLGLASRPLLFEPQKKVGFDVGLHYLDAYMMYPQDMTYYRARVPYSNLQLYTAGRKEQVFKAVVSENINPQLNIGAKFDIIGSTGYYNRQNVSELNAAIFSWYESKGKRYNLLTNIFFNNLKAPESGGILNDSVFTKGSFDKTTEAVRLPNAKARITNNGFYLKQFYYIGHIDSAARGNELANIQPTQRVMHTFMYNKQTYGYFQSGADTYKVFPDYYFNSVLSNDSLYVQDIHNEFSYSFYLRPKSVSFVKNELKLDLGLIHDLYNYKQYVSDSVLTVFGKLSQETQKQAATFQNITLRAKLGYKFSNRVLLDADFHQVAQGRNFGDYLYDVKFTLAGNNKTGRIILGAYAQNNAPPLVASSWISNHYIFHPDLKNQKTENVSFNYINDALQLDLKAEYFMINDYIYFGAQPGGIDATPQQITAPINLLKLSVEKKLTWRRIHFDNYLVYQKTDYQSTLRTPEVYLYSNLYYGKRLFDAIDMVGGLSVRYNTPYVAPSYAIGIGQFYNGANVTYNSYPYASVYLKATLQRTNLFIQYDYANQGLQSNGFYTVVRYPMQDRALKLGVSWTFYN</sequence>
<dbReference type="KEGG" id="mmab:HQ865_18165"/>
<evidence type="ECO:0000256" key="1">
    <source>
        <dbReference type="SAM" id="MobiDB-lite"/>
    </source>
</evidence>
<accession>A0A7D4Q599</accession>
<keyword evidence="2" id="KW-0732">Signal</keyword>
<proteinExistence type="predicted"/>
<feature type="region of interest" description="Disordered" evidence="1">
    <location>
        <begin position="27"/>
        <end position="47"/>
    </location>
</feature>
<dbReference type="InterPro" id="IPR025631">
    <property type="entry name" value="Porin_10"/>
</dbReference>
<gene>
    <name evidence="3" type="ORF">HQ865_18165</name>
</gene>
<dbReference type="AlphaFoldDB" id="A0A7D4Q599"/>
<protein>
    <submittedName>
        <fullName evidence="3">Putative porin</fullName>
    </submittedName>
</protein>
<name>A0A7D4Q599_9SPHI</name>
<feature type="compositionally biased region" description="Low complexity" evidence="1">
    <location>
        <begin position="27"/>
        <end position="40"/>
    </location>
</feature>
<evidence type="ECO:0000313" key="3">
    <source>
        <dbReference type="EMBL" id="QKJ31607.1"/>
    </source>
</evidence>
<dbReference type="Proteomes" id="UP000505355">
    <property type="component" value="Chromosome"/>
</dbReference>
<dbReference type="RefSeq" id="WP_173416266.1">
    <property type="nucleotide sequence ID" value="NZ_CP054139.1"/>
</dbReference>
<feature type="signal peptide" evidence="2">
    <location>
        <begin position="1"/>
        <end position="22"/>
    </location>
</feature>
<dbReference type="SUPFAM" id="SSF56935">
    <property type="entry name" value="Porins"/>
    <property type="match status" value="1"/>
</dbReference>
<keyword evidence="4" id="KW-1185">Reference proteome</keyword>
<reference evidence="3 4" key="1">
    <citation type="submission" date="2020-05" db="EMBL/GenBank/DDBJ databases">
        <title>Mucilaginibacter mali sp. nov.</title>
        <authorList>
            <person name="Kim H.S."/>
            <person name="Lee K.C."/>
            <person name="Suh M.K."/>
            <person name="Kim J.-S."/>
            <person name="Han K.-I."/>
            <person name="Eom M.K."/>
            <person name="Shin Y.K."/>
            <person name="Lee J.-S."/>
        </authorList>
    </citation>
    <scope>NUCLEOTIDE SEQUENCE [LARGE SCALE GENOMIC DNA]</scope>
    <source>
        <strain evidence="3 4">G2-14</strain>
    </source>
</reference>
<dbReference type="EMBL" id="CP054139">
    <property type="protein sequence ID" value="QKJ31607.1"/>
    <property type="molecule type" value="Genomic_DNA"/>
</dbReference>
<evidence type="ECO:0000256" key="2">
    <source>
        <dbReference type="SAM" id="SignalP"/>
    </source>
</evidence>
<feature type="chain" id="PRO_5028874719" evidence="2">
    <location>
        <begin position="23"/>
        <end position="692"/>
    </location>
</feature>
<dbReference type="Pfam" id="PF14121">
    <property type="entry name" value="Porin_10"/>
    <property type="match status" value="1"/>
</dbReference>
<evidence type="ECO:0000313" key="4">
    <source>
        <dbReference type="Proteomes" id="UP000505355"/>
    </source>
</evidence>